<sequence length="259" mass="29729">MAVRCFRGQFGTDQFHEMMEAGLSEYLNLPGNMDYFLLRLCEEIKNEMWHEKLDVSELVSQIPNIFEDLDLRYPAKKIRILAKEIASAEKTHQARSQSVRDRVERGWEHVRKEEYTQAEESVRSALSEYPEDAQALYLDTRLYRLISGSVEAGLQRAQNNLKRAAKFDSFGIAALYNLIGCSFEELSRNEEAIQAIEKATKIVPNESMYIANLAEIHWKIGNKQAAIEYAQKAKRLGKKSELIDAILKESVNANLHKNN</sequence>
<dbReference type="PROSITE" id="PS50005">
    <property type="entry name" value="TPR"/>
    <property type="match status" value="1"/>
</dbReference>
<evidence type="ECO:0000313" key="2">
    <source>
        <dbReference type="EMBL" id="EMJ77877.1"/>
    </source>
</evidence>
<name>M6BDU9_LEPBO</name>
<dbReference type="EMBL" id="ANMU01000172">
    <property type="protein sequence ID" value="EMJ77877.1"/>
    <property type="molecule type" value="Genomic_DNA"/>
</dbReference>
<accession>M6BDU9</accession>
<reference evidence="2 3" key="1">
    <citation type="submission" date="2013-01" db="EMBL/GenBank/DDBJ databases">
        <authorList>
            <person name="Harkins D.M."/>
            <person name="Durkin A.S."/>
            <person name="Brinkac L.M."/>
            <person name="Haft D.H."/>
            <person name="Selengut J.D."/>
            <person name="Sanka R."/>
            <person name="DePew J."/>
            <person name="Purushe J."/>
            <person name="Galloway R.L."/>
            <person name="Vinetz J.M."/>
            <person name="Sutton G.G."/>
            <person name="Nierman W.C."/>
            <person name="Fouts D.E."/>
        </authorList>
    </citation>
    <scope>NUCLEOTIDE SEQUENCE [LARGE SCALE GENOMIC DNA]</scope>
    <source>
        <strain evidence="2 3">Sponselee CDC</strain>
    </source>
</reference>
<dbReference type="SMART" id="SM00028">
    <property type="entry name" value="TPR"/>
    <property type="match status" value="3"/>
</dbReference>
<dbReference type="Pfam" id="PF13432">
    <property type="entry name" value="TPR_16"/>
    <property type="match status" value="2"/>
</dbReference>
<protein>
    <submittedName>
        <fullName evidence="2">Tetratricopeptide repeat protein</fullName>
    </submittedName>
</protein>
<organism evidence="2 3">
    <name type="scientific">Leptospira borgpetersenii serovar Hardjo-bovis str. Sponselee</name>
    <dbReference type="NCBI Taxonomy" id="1303729"/>
    <lineage>
        <taxon>Bacteria</taxon>
        <taxon>Pseudomonadati</taxon>
        <taxon>Spirochaetota</taxon>
        <taxon>Spirochaetia</taxon>
        <taxon>Leptospirales</taxon>
        <taxon>Leptospiraceae</taxon>
        <taxon>Leptospira</taxon>
    </lineage>
</organism>
<proteinExistence type="predicted"/>
<dbReference type="InterPro" id="IPR011990">
    <property type="entry name" value="TPR-like_helical_dom_sf"/>
</dbReference>
<dbReference type="PANTHER" id="PTHR12558:SF13">
    <property type="entry name" value="CELL DIVISION CYCLE PROTEIN 27 HOMOLOG"/>
    <property type="match status" value="1"/>
</dbReference>
<dbReference type="PATRIC" id="fig|1218567.3.peg.4143"/>
<keyword evidence="1" id="KW-0802">TPR repeat</keyword>
<evidence type="ECO:0000313" key="3">
    <source>
        <dbReference type="Proteomes" id="UP000011873"/>
    </source>
</evidence>
<comment type="caution">
    <text evidence="2">The sequence shown here is derived from an EMBL/GenBank/DDBJ whole genome shotgun (WGS) entry which is preliminary data.</text>
</comment>
<feature type="repeat" description="TPR" evidence="1">
    <location>
        <begin position="173"/>
        <end position="206"/>
    </location>
</feature>
<dbReference type="AlphaFoldDB" id="M6BDU9"/>
<dbReference type="PANTHER" id="PTHR12558">
    <property type="entry name" value="CELL DIVISION CYCLE 16,23,27"/>
    <property type="match status" value="1"/>
</dbReference>
<dbReference type="InterPro" id="IPR019734">
    <property type="entry name" value="TPR_rpt"/>
</dbReference>
<dbReference type="Gene3D" id="1.25.40.10">
    <property type="entry name" value="Tetratricopeptide repeat domain"/>
    <property type="match status" value="1"/>
</dbReference>
<evidence type="ECO:0000256" key="1">
    <source>
        <dbReference type="PROSITE-ProRule" id="PRU00339"/>
    </source>
</evidence>
<gene>
    <name evidence="2" type="ORF">LEP1GSC016_3125</name>
</gene>
<dbReference type="SUPFAM" id="SSF48452">
    <property type="entry name" value="TPR-like"/>
    <property type="match status" value="1"/>
</dbReference>
<dbReference type="Proteomes" id="UP000011873">
    <property type="component" value="Unassembled WGS sequence"/>
</dbReference>